<feature type="non-terminal residue" evidence="2">
    <location>
        <position position="1"/>
    </location>
</feature>
<dbReference type="EMBL" id="AGNL01000696">
    <property type="protein sequence ID" value="EJK77569.1"/>
    <property type="molecule type" value="Genomic_DNA"/>
</dbReference>
<organism evidence="2 3">
    <name type="scientific">Thalassiosira oceanica</name>
    <name type="common">Marine diatom</name>
    <dbReference type="NCBI Taxonomy" id="159749"/>
    <lineage>
        <taxon>Eukaryota</taxon>
        <taxon>Sar</taxon>
        <taxon>Stramenopiles</taxon>
        <taxon>Ochrophyta</taxon>
        <taxon>Bacillariophyta</taxon>
        <taxon>Coscinodiscophyceae</taxon>
        <taxon>Thalassiosirophycidae</taxon>
        <taxon>Thalassiosirales</taxon>
        <taxon>Thalassiosiraceae</taxon>
        <taxon>Thalassiosira</taxon>
    </lineage>
</organism>
<evidence type="ECO:0000313" key="3">
    <source>
        <dbReference type="Proteomes" id="UP000266841"/>
    </source>
</evidence>
<evidence type="ECO:0000256" key="1">
    <source>
        <dbReference type="SAM" id="MobiDB-lite"/>
    </source>
</evidence>
<feature type="compositionally biased region" description="Gly residues" evidence="1">
    <location>
        <begin position="40"/>
        <end position="52"/>
    </location>
</feature>
<reference evidence="2 3" key="1">
    <citation type="journal article" date="2012" name="Genome Biol.">
        <title>Genome and low-iron response of an oceanic diatom adapted to chronic iron limitation.</title>
        <authorList>
            <person name="Lommer M."/>
            <person name="Specht M."/>
            <person name="Roy A.S."/>
            <person name="Kraemer L."/>
            <person name="Andreson R."/>
            <person name="Gutowska M.A."/>
            <person name="Wolf J."/>
            <person name="Bergner S.V."/>
            <person name="Schilhabel M.B."/>
            <person name="Klostermeier U.C."/>
            <person name="Beiko R.G."/>
            <person name="Rosenstiel P."/>
            <person name="Hippler M."/>
            <person name="Laroche J."/>
        </authorList>
    </citation>
    <scope>NUCLEOTIDE SEQUENCE [LARGE SCALE GENOMIC DNA]</scope>
    <source>
        <strain evidence="2 3">CCMP1005</strain>
    </source>
</reference>
<comment type="caution">
    <text evidence="2">The sequence shown here is derived from an EMBL/GenBank/DDBJ whole genome shotgun (WGS) entry which is preliminary data.</text>
</comment>
<accession>K0TK25</accession>
<proteinExistence type="predicted"/>
<protein>
    <submittedName>
        <fullName evidence="2">Uncharacterized protein</fullName>
    </submittedName>
</protein>
<name>K0TK25_THAOC</name>
<sequence>PPPWDIDHQNNQTYIPLSTLSPSRRTGVAGTVAAGSPAADGGGGGTLGGGAGTPTVTGVDRAASRTLLPRRSDRGPAGLLLAA</sequence>
<keyword evidence="3" id="KW-1185">Reference proteome</keyword>
<gene>
    <name evidence="2" type="ORF">THAOC_00590</name>
</gene>
<feature type="region of interest" description="Disordered" evidence="1">
    <location>
        <begin position="16"/>
        <end position="63"/>
    </location>
</feature>
<evidence type="ECO:0000313" key="2">
    <source>
        <dbReference type="EMBL" id="EJK77569.1"/>
    </source>
</evidence>
<dbReference type="AlphaFoldDB" id="K0TK25"/>
<dbReference type="Proteomes" id="UP000266841">
    <property type="component" value="Unassembled WGS sequence"/>
</dbReference>